<dbReference type="EMBL" id="CM055113">
    <property type="protein sequence ID" value="KAJ7515232.1"/>
    <property type="molecule type" value="Genomic_DNA"/>
</dbReference>
<evidence type="ECO:0000313" key="1">
    <source>
        <dbReference type="EMBL" id="KAJ7515232.1"/>
    </source>
</evidence>
<reference evidence="2" key="1">
    <citation type="journal article" date="2024" name="Proc. Natl. Acad. Sci. U.S.A.">
        <title>Extraordinary preservation of gene collinearity over three hundred million years revealed in homosporous lycophytes.</title>
        <authorList>
            <person name="Li C."/>
            <person name="Wickell D."/>
            <person name="Kuo L.Y."/>
            <person name="Chen X."/>
            <person name="Nie B."/>
            <person name="Liao X."/>
            <person name="Peng D."/>
            <person name="Ji J."/>
            <person name="Jenkins J."/>
            <person name="Williams M."/>
            <person name="Shu S."/>
            <person name="Plott C."/>
            <person name="Barry K."/>
            <person name="Rajasekar S."/>
            <person name="Grimwood J."/>
            <person name="Han X."/>
            <person name="Sun S."/>
            <person name="Hou Z."/>
            <person name="He W."/>
            <person name="Dai G."/>
            <person name="Sun C."/>
            <person name="Schmutz J."/>
            <person name="Leebens-Mack J.H."/>
            <person name="Li F.W."/>
            <person name="Wang L."/>
        </authorList>
    </citation>
    <scope>NUCLEOTIDE SEQUENCE [LARGE SCALE GENOMIC DNA]</scope>
    <source>
        <strain evidence="2">cv. PW_Plant_1</strain>
    </source>
</reference>
<gene>
    <name evidence="1" type="ORF">O6H91_22G006800</name>
</gene>
<evidence type="ECO:0000313" key="2">
    <source>
        <dbReference type="Proteomes" id="UP001162992"/>
    </source>
</evidence>
<accession>A0ACC2ACF4</accession>
<protein>
    <submittedName>
        <fullName evidence="1">Uncharacterized protein</fullName>
    </submittedName>
</protein>
<dbReference type="Proteomes" id="UP001162992">
    <property type="component" value="Chromosome 22"/>
</dbReference>
<keyword evidence="2" id="KW-1185">Reference proteome</keyword>
<comment type="caution">
    <text evidence="1">The sequence shown here is derived from an EMBL/GenBank/DDBJ whole genome shotgun (WGS) entry which is preliminary data.</text>
</comment>
<sequence>MYSRQIFKLELVMSLYILATIHCWLGQYEDAIVVLERSLALSNTTSQSEHALASFSGYMQVCDNFALLLVRHESSVDTYHATLSCISKILESWIRELETHANT</sequence>
<organism evidence="1 2">
    <name type="scientific">Diphasiastrum complanatum</name>
    <name type="common">Issler's clubmoss</name>
    <name type="synonym">Lycopodium complanatum</name>
    <dbReference type="NCBI Taxonomy" id="34168"/>
    <lineage>
        <taxon>Eukaryota</taxon>
        <taxon>Viridiplantae</taxon>
        <taxon>Streptophyta</taxon>
        <taxon>Embryophyta</taxon>
        <taxon>Tracheophyta</taxon>
        <taxon>Lycopodiopsida</taxon>
        <taxon>Lycopodiales</taxon>
        <taxon>Lycopodiaceae</taxon>
        <taxon>Lycopodioideae</taxon>
        <taxon>Diphasiastrum</taxon>
    </lineage>
</organism>
<name>A0ACC2ACF4_DIPCM</name>
<proteinExistence type="predicted"/>